<dbReference type="Proteomes" id="UP000002571">
    <property type="component" value="Chromosome 1"/>
</dbReference>
<sequence>MIPSWLNLGCRKLHPKLVEGVISDGELSGVKPFRLSGNAY</sequence>
<dbReference type="EMBL" id="CP001805">
    <property type="protein sequence ID" value="ACY51412.1"/>
    <property type="molecule type" value="Genomic_DNA"/>
</dbReference>
<organism evidence="1 2">
    <name type="scientific">Vibrio antiquarius (strain Ex25)</name>
    <dbReference type="NCBI Taxonomy" id="150340"/>
    <lineage>
        <taxon>Bacteria</taxon>
        <taxon>Pseudomonadati</taxon>
        <taxon>Pseudomonadota</taxon>
        <taxon>Gammaproteobacteria</taxon>
        <taxon>Vibrionales</taxon>
        <taxon>Vibrionaceae</taxon>
        <taxon>Vibrio</taxon>
        <taxon>Vibrio diabolicus subgroup</taxon>
    </lineage>
</organism>
<proteinExistence type="predicted"/>
<protein>
    <submittedName>
        <fullName evidence="1">Uncharacterized protein</fullName>
    </submittedName>
</protein>
<evidence type="ECO:0000313" key="2">
    <source>
        <dbReference type="Proteomes" id="UP000002571"/>
    </source>
</evidence>
<reference evidence="1" key="1">
    <citation type="submission" date="2009-10" db="EMBL/GenBank/DDBJ databases">
        <authorList>
            <consortium name="Los Alamos National Laboratory (LANL)"/>
            <consortium name="National Microbial Pathogen Data Resource (NMPDR)"/>
            <person name="Munk A.C."/>
            <person name="Tapia R."/>
            <person name="Green L."/>
            <person name="Rogers Y."/>
            <person name="Detter J.C."/>
            <person name="Bruce D."/>
            <person name="Brettin T.S."/>
            <person name="Colwell R."/>
            <person name="Huq A."/>
            <person name="Grim C.J."/>
            <person name="Hasan N.A."/>
            <person name="Vonstein V."/>
            <person name="Bartels D."/>
        </authorList>
    </citation>
    <scope>NUCLEOTIDE SEQUENCE</scope>
    <source>
        <strain evidence="1">EX25</strain>
    </source>
</reference>
<accession>A0ACA6QLU1</accession>
<keyword evidence="2" id="KW-1185">Reference proteome</keyword>
<name>A0ACA6QLU1_VIBAE</name>
<evidence type="ECO:0000313" key="1">
    <source>
        <dbReference type="EMBL" id="ACY51412.1"/>
    </source>
</evidence>
<gene>
    <name evidence="1" type="ordered locus">VEA_003252</name>
</gene>